<keyword evidence="3" id="KW-1185">Reference proteome</keyword>
<accession>A0AA88P0N6</accession>
<dbReference type="AlphaFoldDB" id="A0AA88P0N6"/>
<comment type="caution">
    <text evidence="2">The sequence shown here is derived from an EMBL/GenBank/DDBJ whole genome shotgun (WGS) entry which is preliminary data.</text>
</comment>
<protein>
    <recommendedName>
        <fullName evidence="4">Secreted protein</fullName>
    </recommendedName>
</protein>
<gene>
    <name evidence="2" type="ORF">Q8A67_025649</name>
</gene>
<organism evidence="2 3">
    <name type="scientific">Cirrhinus molitorella</name>
    <name type="common">mud carp</name>
    <dbReference type="NCBI Taxonomy" id="172907"/>
    <lineage>
        <taxon>Eukaryota</taxon>
        <taxon>Metazoa</taxon>
        <taxon>Chordata</taxon>
        <taxon>Craniata</taxon>
        <taxon>Vertebrata</taxon>
        <taxon>Euteleostomi</taxon>
        <taxon>Actinopterygii</taxon>
        <taxon>Neopterygii</taxon>
        <taxon>Teleostei</taxon>
        <taxon>Ostariophysi</taxon>
        <taxon>Cypriniformes</taxon>
        <taxon>Cyprinidae</taxon>
        <taxon>Labeoninae</taxon>
        <taxon>Labeonini</taxon>
        <taxon>Cirrhinus</taxon>
    </lineage>
</organism>
<reference evidence="2" key="1">
    <citation type="submission" date="2023-08" db="EMBL/GenBank/DDBJ databases">
        <title>Chromosome-level Genome Assembly of mud carp (Cirrhinus molitorella).</title>
        <authorList>
            <person name="Liu H."/>
        </authorList>
    </citation>
    <scope>NUCLEOTIDE SEQUENCE</scope>
    <source>
        <strain evidence="2">Prfri</strain>
        <tissue evidence="2">Muscle</tissue>
    </source>
</reference>
<name>A0AA88P0N6_9TELE</name>
<feature type="chain" id="PRO_5041736583" description="Secreted protein" evidence="1">
    <location>
        <begin position="21"/>
        <end position="81"/>
    </location>
</feature>
<dbReference type="EMBL" id="JAUYZG010000025">
    <property type="protein sequence ID" value="KAK2867532.1"/>
    <property type="molecule type" value="Genomic_DNA"/>
</dbReference>
<dbReference type="Proteomes" id="UP001187343">
    <property type="component" value="Unassembled WGS sequence"/>
</dbReference>
<proteinExistence type="predicted"/>
<feature type="signal peptide" evidence="1">
    <location>
        <begin position="1"/>
        <end position="20"/>
    </location>
</feature>
<evidence type="ECO:0000256" key="1">
    <source>
        <dbReference type="SAM" id="SignalP"/>
    </source>
</evidence>
<keyword evidence="1" id="KW-0732">Signal</keyword>
<evidence type="ECO:0000313" key="2">
    <source>
        <dbReference type="EMBL" id="KAK2867532.1"/>
    </source>
</evidence>
<evidence type="ECO:0000313" key="3">
    <source>
        <dbReference type="Proteomes" id="UP001187343"/>
    </source>
</evidence>
<sequence length="81" mass="9519">MNNIIILIWTLCIYIQGFSGQVTVTQIPSVKTVQIEQNLHHHTRQNNSNEQHHHLHLDIALLYTRLQWTDHRYSNSCSSNN</sequence>
<evidence type="ECO:0008006" key="4">
    <source>
        <dbReference type="Google" id="ProtNLM"/>
    </source>
</evidence>